<dbReference type="PROSITE" id="PS50106">
    <property type="entry name" value="PDZ"/>
    <property type="match status" value="1"/>
</dbReference>
<evidence type="ECO:0000256" key="8">
    <source>
        <dbReference type="SAM" id="Coils"/>
    </source>
</evidence>
<feature type="coiled-coil region" evidence="8">
    <location>
        <begin position="28"/>
        <end position="58"/>
    </location>
</feature>
<dbReference type="RefSeq" id="XP_022645204.1">
    <property type="nucleotide sequence ID" value="XM_022789469.1"/>
</dbReference>
<evidence type="ECO:0000313" key="14">
    <source>
        <dbReference type="EnsemblMetazoa" id="XP_022645204"/>
    </source>
</evidence>
<feature type="compositionally biased region" description="Polar residues" evidence="9">
    <location>
        <begin position="1391"/>
        <end position="1403"/>
    </location>
</feature>
<dbReference type="GO" id="GO:0044325">
    <property type="term" value="F:transmembrane transporter binding"/>
    <property type="evidence" value="ECO:0007669"/>
    <property type="project" value="TreeGrafter"/>
</dbReference>
<keyword evidence="4" id="KW-0862">Zinc</keyword>
<accession>A0A7M7J0Q6</accession>
<feature type="region of interest" description="Disordered" evidence="9">
    <location>
        <begin position="1043"/>
        <end position="1122"/>
    </location>
</feature>
<evidence type="ECO:0000256" key="6">
    <source>
        <dbReference type="ARBA" id="ARBA00034103"/>
    </source>
</evidence>
<feature type="compositionally biased region" description="Basic and acidic residues" evidence="9">
    <location>
        <begin position="1470"/>
        <end position="1486"/>
    </location>
</feature>
<dbReference type="GO" id="GO:0042734">
    <property type="term" value="C:presynaptic membrane"/>
    <property type="evidence" value="ECO:0007669"/>
    <property type="project" value="TreeGrafter"/>
</dbReference>
<evidence type="ECO:0000256" key="4">
    <source>
        <dbReference type="ARBA" id="ARBA00022833"/>
    </source>
</evidence>
<dbReference type="CDD" id="cd06714">
    <property type="entry name" value="PDZ_RIM-like"/>
    <property type="match status" value="1"/>
</dbReference>
<feature type="compositionally biased region" description="Low complexity" evidence="9">
    <location>
        <begin position="80"/>
        <end position="108"/>
    </location>
</feature>
<dbReference type="InterPro" id="IPR001478">
    <property type="entry name" value="PDZ"/>
</dbReference>
<dbReference type="PROSITE" id="PS50178">
    <property type="entry name" value="ZF_FYVE"/>
    <property type="match status" value="1"/>
</dbReference>
<dbReference type="InterPro" id="IPR000008">
    <property type="entry name" value="C2_dom"/>
</dbReference>
<dbReference type="SMART" id="SM00228">
    <property type="entry name" value="PDZ"/>
    <property type="match status" value="1"/>
</dbReference>
<dbReference type="GeneID" id="111243636"/>
<keyword evidence="3 7" id="KW-0863">Zinc-finger</keyword>
<proteinExistence type="predicted"/>
<dbReference type="OrthoDB" id="420032at2759"/>
<feature type="compositionally biased region" description="Polar residues" evidence="9">
    <location>
        <begin position="1604"/>
        <end position="1620"/>
    </location>
</feature>
<dbReference type="InParanoid" id="A0A7M7J0Q6"/>
<evidence type="ECO:0000259" key="13">
    <source>
        <dbReference type="PROSITE" id="PS50916"/>
    </source>
</evidence>
<dbReference type="SUPFAM" id="SSF49562">
    <property type="entry name" value="C2 domain (Calcium/lipid-binding domain, CaLB)"/>
    <property type="match status" value="2"/>
</dbReference>
<evidence type="ECO:0000256" key="1">
    <source>
        <dbReference type="ARBA" id="ARBA00022723"/>
    </source>
</evidence>
<feature type="compositionally biased region" description="Basic and acidic residues" evidence="9">
    <location>
        <begin position="1802"/>
        <end position="1813"/>
    </location>
</feature>
<dbReference type="InterPro" id="IPR010911">
    <property type="entry name" value="Rab_BD"/>
</dbReference>
<dbReference type="Pfam" id="PF00168">
    <property type="entry name" value="C2"/>
    <property type="match status" value="3"/>
</dbReference>
<feature type="compositionally biased region" description="Low complexity" evidence="9">
    <location>
        <begin position="1487"/>
        <end position="1501"/>
    </location>
</feature>
<dbReference type="CDD" id="cd04031">
    <property type="entry name" value="C2A_RIM1alpha"/>
    <property type="match status" value="1"/>
</dbReference>
<dbReference type="Pfam" id="PF00595">
    <property type="entry name" value="PDZ"/>
    <property type="match status" value="1"/>
</dbReference>
<dbReference type="SUPFAM" id="SSF57903">
    <property type="entry name" value="FYVE/PHD zinc finger"/>
    <property type="match status" value="1"/>
</dbReference>
<dbReference type="EnsemblMetazoa" id="XM_022789469">
    <property type="protein sequence ID" value="XP_022645204"/>
    <property type="gene ID" value="LOC111243636"/>
</dbReference>
<dbReference type="Gene3D" id="2.30.42.10">
    <property type="match status" value="1"/>
</dbReference>
<feature type="region of interest" description="Disordered" evidence="9">
    <location>
        <begin position="393"/>
        <end position="423"/>
    </location>
</feature>
<dbReference type="PROSITE" id="PS50004">
    <property type="entry name" value="C2"/>
    <property type="match status" value="2"/>
</dbReference>
<feature type="compositionally biased region" description="Basic and acidic residues" evidence="9">
    <location>
        <begin position="1575"/>
        <end position="1589"/>
    </location>
</feature>
<feature type="compositionally biased region" description="Polar residues" evidence="9">
    <location>
        <begin position="1502"/>
        <end position="1514"/>
    </location>
</feature>
<dbReference type="Proteomes" id="UP000594260">
    <property type="component" value="Unplaced"/>
</dbReference>
<feature type="compositionally biased region" description="Basic and acidic residues" evidence="9">
    <location>
        <begin position="1342"/>
        <end position="1386"/>
    </location>
</feature>
<dbReference type="GO" id="GO:0048167">
    <property type="term" value="P:regulation of synaptic plasticity"/>
    <property type="evidence" value="ECO:0007669"/>
    <property type="project" value="TreeGrafter"/>
</dbReference>
<feature type="domain" description="RabBD" evidence="13">
    <location>
        <begin position="13"/>
        <end position="198"/>
    </location>
</feature>
<feature type="compositionally biased region" description="Polar residues" evidence="9">
    <location>
        <begin position="1644"/>
        <end position="1654"/>
    </location>
</feature>
<feature type="compositionally biased region" description="Basic and acidic residues" evidence="9">
    <location>
        <begin position="1433"/>
        <end position="1456"/>
    </location>
</feature>
<dbReference type="GO" id="GO:0048791">
    <property type="term" value="P:calcium ion-regulated exocytosis of neurotransmitter"/>
    <property type="evidence" value="ECO:0007669"/>
    <property type="project" value="TreeGrafter"/>
</dbReference>
<feature type="compositionally biased region" description="Basic and acidic residues" evidence="9">
    <location>
        <begin position="1544"/>
        <end position="1558"/>
    </location>
</feature>
<dbReference type="InterPro" id="IPR017455">
    <property type="entry name" value="Znf_FYVE-rel"/>
</dbReference>
<feature type="compositionally biased region" description="Basic and acidic residues" evidence="9">
    <location>
        <begin position="1621"/>
        <end position="1631"/>
    </location>
</feature>
<protein>
    <recommendedName>
        <fullName evidence="16">Regulating synaptic membrane exocytosis protein 2</fullName>
    </recommendedName>
</protein>
<keyword evidence="1" id="KW-0479">Metal-binding</keyword>
<feature type="compositionally biased region" description="Low complexity" evidence="9">
    <location>
        <begin position="1662"/>
        <end position="1680"/>
    </location>
</feature>
<feature type="region of interest" description="Disordered" evidence="9">
    <location>
        <begin position="496"/>
        <end position="562"/>
    </location>
</feature>
<feature type="compositionally biased region" description="Basic residues" evidence="9">
    <location>
        <begin position="515"/>
        <end position="532"/>
    </location>
</feature>
<dbReference type="InterPro" id="IPR039032">
    <property type="entry name" value="Rim-like"/>
</dbReference>
<dbReference type="InterPro" id="IPR013083">
    <property type="entry name" value="Znf_RING/FYVE/PHD"/>
</dbReference>
<feature type="domain" description="C2" evidence="10">
    <location>
        <begin position="1880"/>
        <end position="2036"/>
    </location>
</feature>
<comment type="subcellular location">
    <subcellularLocation>
        <location evidence="6">Synapse</location>
    </subcellularLocation>
</comment>
<feature type="region of interest" description="Disordered" evidence="9">
    <location>
        <begin position="71"/>
        <end position="128"/>
    </location>
</feature>
<dbReference type="GO" id="GO:0050806">
    <property type="term" value="P:positive regulation of synaptic transmission"/>
    <property type="evidence" value="ECO:0007669"/>
    <property type="project" value="TreeGrafter"/>
</dbReference>
<dbReference type="CDD" id="cd00065">
    <property type="entry name" value="FYVE_like_SF"/>
    <property type="match status" value="1"/>
</dbReference>
<dbReference type="SUPFAM" id="SSF50156">
    <property type="entry name" value="PDZ domain-like"/>
    <property type="match status" value="1"/>
</dbReference>
<feature type="compositionally biased region" description="Low complexity" evidence="9">
    <location>
        <begin position="1147"/>
        <end position="1164"/>
    </location>
</feature>
<evidence type="ECO:0000256" key="5">
    <source>
        <dbReference type="ARBA" id="ARBA00023018"/>
    </source>
</evidence>
<dbReference type="KEGG" id="vde:111243636"/>
<organism evidence="14 15">
    <name type="scientific">Varroa destructor</name>
    <name type="common">Honeybee mite</name>
    <dbReference type="NCBI Taxonomy" id="109461"/>
    <lineage>
        <taxon>Eukaryota</taxon>
        <taxon>Metazoa</taxon>
        <taxon>Ecdysozoa</taxon>
        <taxon>Arthropoda</taxon>
        <taxon>Chelicerata</taxon>
        <taxon>Arachnida</taxon>
        <taxon>Acari</taxon>
        <taxon>Parasitiformes</taxon>
        <taxon>Mesostigmata</taxon>
        <taxon>Gamasina</taxon>
        <taxon>Dermanyssoidea</taxon>
        <taxon>Varroidae</taxon>
        <taxon>Varroa</taxon>
    </lineage>
</organism>
<dbReference type="GO" id="GO:0006886">
    <property type="term" value="P:intracellular protein transport"/>
    <property type="evidence" value="ECO:0007669"/>
    <property type="project" value="InterPro"/>
</dbReference>
<dbReference type="GO" id="GO:0048788">
    <property type="term" value="C:cytoskeleton of presynaptic active zone"/>
    <property type="evidence" value="ECO:0007669"/>
    <property type="project" value="TreeGrafter"/>
</dbReference>
<feature type="compositionally biased region" description="Polar residues" evidence="9">
    <location>
        <begin position="1165"/>
        <end position="1176"/>
    </location>
</feature>
<feature type="compositionally biased region" description="Basic and acidic residues" evidence="9">
    <location>
        <begin position="1694"/>
        <end position="1716"/>
    </location>
</feature>
<keyword evidence="15" id="KW-1185">Reference proteome</keyword>
<evidence type="ECO:0000259" key="11">
    <source>
        <dbReference type="PROSITE" id="PS50106"/>
    </source>
</evidence>
<keyword evidence="8" id="KW-0175">Coiled coil</keyword>
<feature type="domain" description="PDZ" evidence="11">
    <location>
        <begin position="607"/>
        <end position="708"/>
    </location>
</feature>
<evidence type="ECO:0008006" key="16">
    <source>
        <dbReference type="Google" id="ProtNLM"/>
    </source>
</evidence>
<evidence type="ECO:0000256" key="9">
    <source>
        <dbReference type="SAM" id="MobiDB-lite"/>
    </source>
</evidence>
<keyword evidence="5" id="KW-0770">Synapse</keyword>
<feature type="compositionally biased region" description="Basic and acidic residues" evidence="9">
    <location>
        <begin position="1256"/>
        <end position="1267"/>
    </location>
</feature>
<sequence length="2052" mass="224317">MSNCLAGAGGSNQPDLSHLTAEERLIIQEVLARQRAEEQKERDLLKRKTDEVKQLESNLVTKIGQNARNPLGMLLGGGNQQNQQQQQHLHQQQQQMLHHQQQPQQQGGAIPGLQGGAEVPGMGPTPGGPTAPPATCQLCLKTKFADGVGHICNYCNVRCCARCGGKVSLRSNKVIWVCILCRKKQELLIKTGQWISQPLSAMNPMSSMNPQMAGGQMASPGSIGLQGQLSGQANQPMSISILQRARSVEIPSSGPTMGSGMAGNAASMATTAGGMGGLWRGRMGNSFNEYDPYQQQNLMIMNQMQPIQNQIQIPGSFGYSAQSRRGEFRRQLSAGNAEQGGHYYQQAYAQQTQQVTQAQSHQNLSQAGQQSGGFGVPLLKNSTANLSNSFQTLFSRPFGKGQPQQQQQQQQHMQIQASSVGYNPAGPCGPMGATVSQIGIPGGMGSAGILDPTFPAVLGSHPNLTNPGATAGGMAVPGTGSLGNQLAVTNARTRGGMLRNDSLSSDQSHAEPHTHQHRRRHSRKLGKKKKRSSTSGMTAGIRTSAGPRSRSSSDEELHSDCSSCGSIEDLDCDYRREEMLDAKIKKFLANPVSWKPSTTNPEILIGHMILKKLPSGLGSQTDNAAQMLGLKVVGGKILRNSRSNKKQLGAIIERVKKGSIADVVGHLKPGDQVLEWNGRSLKNKTYEEVFEIILASSQDLQVELIVSRPLVDGEDAEDLRKEVRRHSSAALSASQANATGKRADFLRKTCSTTYLPPSSVGGSAMGVGDGISSLSGMAGDVVSASRRRSITSLASLGHEVLAGRIQIKLWYDAAQLQLVVTVVGAADLPPRLVATGHSGSPSSMNLAEPRNPYAKLFLLPDRSEKSKRRTKTIADSNEPYWNQTFVYSPLRRSDLMQRALEVTVWDYDRYGANDFLGEAVIDLANINIPFQDDINEDGDWYLLSMESSRYNGTVSGGVGSVTLGGSVSGHTSSASALRATPRSSSAMLTTRRLMTSPSARWYSEGEELSEWEAASLDEFECQQPSMYLDSSGRHRQRVGSLDTLNLQSGQGGFSRRRPSFGRPGLLGHRGDTSFLHAAESIGPHGGHLPSHHGGAGFQQSGQQLLQQQHHPGSSSSKHHHNTKASVLLRGCSLEEDEYQHQSDSLQLSTGGSNLSLRSLSPPRTFRSNSPTYSLSHETLIGQKRQLPPVPSRGQSFGGPSDRGRYVPLQRGDQSTLDLEERARQIKARMRRASRVGPSPVYASDSELGVQSSSYYSERERDRMDHYGDQISQRGRPDRDRHRESSLDRWEQPHVRQQRADPYRRDPRDMRDLPHGHSQQQHSEHHHQQQHQRESSVSSLQREPLHEHREHRDTLRERELRERELDRNRDPGRDPCGGRDLHRDGRGIESGSRGSLQHRASFQQERGDGREREGSIIHESVASRHSSSYQRGLESGREERDSRDHVSSNRDQHHRDSSASISRLAESEQPYDQHRGSFDRTSNREQHIQQSSHHSQQQQHQSRGSMGSATAADQYSQQHQQQQQHHHHHRQSLSHSHAPFYGDSPQRERERERERDPRSSDPPIHHHQHYQHGSTRLHDDGRDRSERDRSQSAYYSDRGLESDGSETSSVISKLSSTTQSEALHRGPSDRRQSSGQRASQQTSRTLSEFTLQKSQGGPVHPLSSSGRGSSNESSSMSMTMTRESRESYVGLGGRDAGRGGDRRDAVGRRAESIEESTRTSSQSVSEAKEGSEEGSLSDTTTANEEKLGGSSFEIADTSPYSTSPYANAKINQSQAAATPQQKSKGARLGFRNRRKNKVGRGVHRSEEVAPDEVRHLVRQASSVSSDGEGSLSGDSATTWGASSVRGAPSVTSVAGPIVSGSIVEGLGPGQIVGRQTLSSPSLGDIQMSFCDRKGNLEVEVIRAKGLQPLKVGPNALPAPCVKVYLVRTTGSVGSDADQSPQGVGRAGQLPIGTQTIVAKAKTTAARRTLDPLFQQQLIFHEDYRGCLLQVTVWGDYGSGDKGGERQRTDRVERKVFMGMAQIALDDLDLGRIVIGWYKLFNPTSVVNAPSQDQ</sequence>
<evidence type="ECO:0000259" key="12">
    <source>
        <dbReference type="PROSITE" id="PS50178"/>
    </source>
</evidence>
<evidence type="ECO:0000259" key="10">
    <source>
        <dbReference type="PROSITE" id="PS50004"/>
    </source>
</evidence>
<evidence type="ECO:0000256" key="2">
    <source>
        <dbReference type="ARBA" id="ARBA00022737"/>
    </source>
</evidence>
<dbReference type="PANTHER" id="PTHR12157">
    <property type="entry name" value="REGULATING SYNAPTIC MEMBRANE EXOCYTOSIS PROTEIN"/>
    <property type="match status" value="1"/>
</dbReference>
<dbReference type="InterPro" id="IPR054386">
    <property type="entry name" value="RIM_Znf"/>
</dbReference>
<evidence type="ECO:0000256" key="7">
    <source>
        <dbReference type="PROSITE-ProRule" id="PRU00091"/>
    </source>
</evidence>
<dbReference type="InterPro" id="IPR035892">
    <property type="entry name" value="C2_domain_sf"/>
</dbReference>
<dbReference type="PROSITE" id="PS50916">
    <property type="entry name" value="RABBD"/>
    <property type="match status" value="1"/>
</dbReference>
<dbReference type="PANTHER" id="PTHR12157:SF21">
    <property type="entry name" value="RAB3 INTERACTING MOLECULE, ISOFORM F"/>
    <property type="match status" value="1"/>
</dbReference>
<feature type="compositionally biased region" description="Basic residues" evidence="9">
    <location>
        <begin position="1224"/>
        <end position="1233"/>
    </location>
</feature>
<dbReference type="SMART" id="SM00239">
    <property type="entry name" value="C2"/>
    <property type="match status" value="2"/>
</dbReference>
<feature type="compositionally biased region" description="Basic residues" evidence="9">
    <location>
        <begin position="1789"/>
        <end position="1801"/>
    </location>
</feature>
<feature type="domain" description="FYVE-type" evidence="12">
    <location>
        <begin position="136"/>
        <end position="186"/>
    </location>
</feature>
<dbReference type="Pfam" id="PF22601">
    <property type="entry name" value="RIM2a_ZnF"/>
    <property type="match status" value="1"/>
</dbReference>
<dbReference type="Gene3D" id="2.60.40.150">
    <property type="entry name" value="C2 domain"/>
    <property type="match status" value="2"/>
</dbReference>
<name>A0A7M7J0Q6_VARDE</name>
<reference evidence="14" key="1">
    <citation type="submission" date="2021-01" db="UniProtKB">
        <authorList>
            <consortium name="EnsemblMetazoa"/>
        </authorList>
    </citation>
    <scope>IDENTIFICATION</scope>
</reference>
<feature type="compositionally biased region" description="Low complexity" evidence="9">
    <location>
        <begin position="1086"/>
        <end position="1115"/>
    </location>
</feature>
<feature type="region of interest" description="Disordered" evidence="9">
    <location>
        <begin position="1142"/>
        <end position="1813"/>
    </location>
</feature>
<feature type="domain" description="C2" evidence="10">
    <location>
        <begin position="801"/>
        <end position="941"/>
    </location>
</feature>
<evidence type="ECO:0000256" key="3">
    <source>
        <dbReference type="ARBA" id="ARBA00022771"/>
    </source>
</evidence>
<dbReference type="CTD" id="42150"/>
<feature type="compositionally biased region" description="Polar residues" evidence="9">
    <location>
        <begin position="1757"/>
        <end position="1782"/>
    </location>
</feature>
<dbReference type="GO" id="GO:0008270">
    <property type="term" value="F:zinc ion binding"/>
    <property type="evidence" value="ECO:0007669"/>
    <property type="project" value="UniProtKB-KW"/>
</dbReference>
<feature type="compositionally biased region" description="Basic and acidic residues" evidence="9">
    <location>
        <begin position="1404"/>
        <end position="1415"/>
    </location>
</feature>
<dbReference type="FunCoup" id="A0A7M7J0Q6">
    <property type="interactions" value="144"/>
</dbReference>
<keyword evidence="2" id="KW-0677">Repeat</keyword>
<dbReference type="InterPro" id="IPR011011">
    <property type="entry name" value="Znf_FYVE_PHD"/>
</dbReference>
<dbReference type="GO" id="GO:0042391">
    <property type="term" value="P:regulation of membrane potential"/>
    <property type="evidence" value="ECO:0007669"/>
    <property type="project" value="TreeGrafter"/>
</dbReference>
<dbReference type="GO" id="GO:0031267">
    <property type="term" value="F:small GTPase binding"/>
    <property type="evidence" value="ECO:0007669"/>
    <property type="project" value="InterPro"/>
</dbReference>
<feature type="compositionally biased region" description="Basic and acidic residues" evidence="9">
    <location>
        <begin position="1274"/>
        <end position="1314"/>
    </location>
</feature>
<dbReference type="Gene3D" id="3.30.40.10">
    <property type="entry name" value="Zinc/RING finger domain, C3HC4 (zinc finger)"/>
    <property type="match status" value="1"/>
</dbReference>
<feature type="compositionally biased region" description="Basic and acidic residues" evidence="9">
    <location>
        <begin position="1321"/>
        <end position="1333"/>
    </location>
</feature>
<dbReference type="OMA" id="EYVDESH"/>
<feature type="compositionally biased region" description="Low complexity" evidence="9">
    <location>
        <begin position="402"/>
        <end position="416"/>
    </location>
</feature>
<evidence type="ECO:0000313" key="15">
    <source>
        <dbReference type="Proteomes" id="UP000594260"/>
    </source>
</evidence>
<feature type="compositionally biased region" description="Low complexity" evidence="9">
    <location>
        <begin position="1632"/>
        <end position="1643"/>
    </location>
</feature>
<dbReference type="InterPro" id="IPR036034">
    <property type="entry name" value="PDZ_sf"/>
</dbReference>